<dbReference type="PROSITE" id="PS50181">
    <property type="entry name" value="FBOX"/>
    <property type="match status" value="1"/>
</dbReference>
<reference evidence="2 3" key="1">
    <citation type="submission" date="2022-03" db="EMBL/GenBank/DDBJ databases">
        <authorList>
            <person name="Nunn A."/>
            <person name="Chopra R."/>
            <person name="Nunn A."/>
            <person name="Contreras Garrido A."/>
        </authorList>
    </citation>
    <scope>NUCLEOTIDE SEQUENCE [LARGE SCALE GENOMIC DNA]</scope>
</reference>
<dbReference type="SMART" id="SM00256">
    <property type="entry name" value="FBOX"/>
    <property type="match status" value="1"/>
</dbReference>
<proteinExistence type="predicted"/>
<dbReference type="PANTHER" id="PTHR24414">
    <property type="entry name" value="F-BOX/KELCH-REPEAT PROTEIN SKIP4"/>
    <property type="match status" value="1"/>
</dbReference>
<organism evidence="2 3">
    <name type="scientific">Thlaspi arvense</name>
    <name type="common">Field penny-cress</name>
    <dbReference type="NCBI Taxonomy" id="13288"/>
    <lineage>
        <taxon>Eukaryota</taxon>
        <taxon>Viridiplantae</taxon>
        <taxon>Streptophyta</taxon>
        <taxon>Embryophyta</taxon>
        <taxon>Tracheophyta</taxon>
        <taxon>Spermatophyta</taxon>
        <taxon>Magnoliopsida</taxon>
        <taxon>eudicotyledons</taxon>
        <taxon>Gunneridae</taxon>
        <taxon>Pentapetalae</taxon>
        <taxon>rosids</taxon>
        <taxon>malvids</taxon>
        <taxon>Brassicales</taxon>
        <taxon>Brassicaceae</taxon>
        <taxon>Thlaspideae</taxon>
        <taxon>Thlaspi</taxon>
    </lineage>
</organism>
<dbReference type="CDD" id="cd22152">
    <property type="entry name" value="F-box_AtAFR-like"/>
    <property type="match status" value="1"/>
</dbReference>
<feature type="domain" description="F-box" evidence="1">
    <location>
        <begin position="9"/>
        <end position="55"/>
    </location>
</feature>
<dbReference type="Gene3D" id="2.120.10.80">
    <property type="entry name" value="Kelch-type beta propeller"/>
    <property type="match status" value="1"/>
</dbReference>
<evidence type="ECO:0000313" key="3">
    <source>
        <dbReference type="Proteomes" id="UP000836841"/>
    </source>
</evidence>
<dbReference type="InterPro" id="IPR015915">
    <property type="entry name" value="Kelch-typ_b-propeller"/>
</dbReference>
<dbReference type="SUPFAM" id="SSF81383">
    <property type="entry name" value="F-box domain"/>
    <property type="match status" value="1"/>
</dbReference>
<dbReference type="InterPro" id="IPR057499">
    <property type="entry name" value="Kelch_FKB95"/>
</dbReference>
<keyword evidence="3" id="KW-1185">Reference proteome</keyword>
<dbReference type="Pfam" id="PF00646">
    <property type="entry name" value="F-box"/>
    <property type="match status" value="1"/>
</dbReference>
<evidence type="ECO:0000259" key="1">
    <source>
        <dbReference type="PROSITE" id="PS50181"/>
    </source>
</evidence>
<dbReference type="SUPFAM" id="SSF117281">
    <property type="entry name" value="Kelch motif"/>
    <property type="match status" value="1"/>
</dbReference>
<dbReference type="InterPro" id="IPR050354">
    <property type="entry name" value="F-box/kelch-repeat_ARATH"/>
</dbReference>
<dbReference type="EMBL" id="OU466860">
    <property type="protein sequence ID" value="CAH2060053.1"/>
    <property type="molecule type" value="Genomic_DNA"/>
</dbReference>
<sequence length="294" mass="33710">MSSCRWEPQSLIPSLPEDVILDIIARVSRFEYPILSLVSKHFRSLVESPEIYARRSLLGCTEHCLYALVYDIDIGVNRWYILCRKANGNSRLVLIPSLPVMPHGGSFVAVGSRIYVVGGVTMKIGQLVQTQKWEKPGIIKADIELGYTYYYGCVMMADKLYMKDDDNSFVYAPEENKWEIDKMLNLMKWNNACVDDQVLYFFDCGENNLRRYDPKKRCWGVVNGLEELLAKTRLAWWSKTTSYGGRLALFFDPNGEEVKTREIWCAEILLERPHGGDIWGKVSGVILFCQGNFS</sequence>
<dbReference type="PANTHER" id="PTHR24414:SF184">
    <property type="entry name" value="GALACTOSE OXIDASE_KELCH REPEAT SUPERFAMILY PROTEIN"/>
    <property type="match status" value="1"/>
</dbReference>
<dbReference type="Pfam" id="PF25210">
    <property type="entry name" value="Kelch_FKB95"/>
    <property type="match status" value="1"/>
</dbReference>
<dbReference type="Proteomes" id="UP000836841">
    <property type="component" value="Chromosome 4"/>
</dbReference>
<dbReference type="AlphaFoldDB" id="A0AAU9S524"/>
<protein>
    <recommendedName>
        <fullName evidence="1">F-box domain-containing protein</fullName>
    </recommendedName>
</protein>
<name>A0AAU9S524_THLAR</name>
<evidence type="ECO:0000313" key="2">
    <source>
        <dbReference type="EMBL" id="CAH2060053.1"/>
    </source>
</evidence>
<accession>A0AAU9S524</accession>
<gene>
    <name evidence="2" type="ORF">TAV2_LOCUS13781</name>
</gene>
<dbReference type="InterPro" id="IPR036047">
    <property type="entry name" value="F-box-like_dom_sf"/>
</dbReference>
<dbReference type="InterPro" id="IPR001810">
    <property type="entry name" value="F-box_dom"/>
</dbReference>